<evidence type="ECO:0000256" key="7">
    <source>
        <dbReference type="ARBA" id="ARBA00022989"/>
    </source>
</evidence>
<feature type="transmembrane region" description="Helical" evidence="9">
    <location>
        <begin position="33"/>
        <end position="54"/>
    </location>
</feature>
<evidence type="ECO:0000256" key="1">
    <source>
        <dbReference type="ARBA" id="ARBA00004651"/>
    </source>
</evidence>
<dbReference type="InterPro" id="IPR004700">
    <property type="entry name" value="PTS_IIC_man"/>
</dbReference>
<keyword evidence="5" id="KW-0598">Phosphotransferase system</keyword>
<dbReference type="KEGG" id="spg:SpyM3_0444"/>
<evidence type="ECO:0000256" key="9">
    <source>
        <dbReference type="SAM" id="Phobius"/>
    </source>
</evidence>
<proteinExistence type="predicted"/>
<dbReference type="AlphaFoldDB" id="A0A0H2UTM9"/>
<dbReference type="Pfam" id="PF03609">
    <property type="entry name" value="EII-Sor"/>
    <property type="match status" value="1"/>
</dbReference>
<dbReference type="HOGENOM" id="CLU_069101_2_1_9"/>
<feature type="transmembrane region" description="Helical" evidence="9">
    <location>
        <begin position="96"/>
        <end position="119"/>
    </location>
</feature>
<sequence length="260" mass="27207">MDINLLQALLIGLWTAFCFSGMLLGIYTNRCSILSFGVGIILGDLPTALSMGAISELAYMGFGVGAGGTVPPNPIGPGIFGTLMAITSAGKVTPEAALALSTPIAVAIQFLQTFAYTAFAGAPETAKKQLQKGNIRGFKFAANGTIWAFAFIGLGLGLLGALSMDTLLHLVDYIPPVLLNGLTVAGKMLPAIGFAMILSVMAKKELIPFVLIGYVCAAYLQIPTIGIAIIGIIFALNEFYNKPKQVDATTVQGGQQDDWI</sequence>
<keyword evidence="6 9" id="KW-0812">Transmembrane</keyword>
<feature type="transmembrane region" description="Helical" evidence="9">
    <location>
        <begin position="182"/>
        <end position="202"/>
    </location>
</feature>
<feature type="transmembrane region" description="Helical" evidence="9">
    <location>
        <begin position="209"/>
        <end position="236"/>
    </location>
</feature>
<evidence type="ECO:0000256" key="5">
    <source>
        <dbReference type="ARBA" id="ARBA00022683"/>
    </source>
</evidence>
<dbReference type="GO" id="GO:0005886">
    <property type="term" value="C:plasma membrane"/>
    <property type="evidence" value="ECO:0007669"/>
    <property type="project" value="UniProtKB-SubCell"/>
</dbReference>
<keyword evidence="2" id="KW-0813">Transport</keyword>
<dbReference type="Proteomes" id="UP000000564">
    <property type="component" value="Chromosome"/>
</dbReference>
<evidence type="ECO:0000256" key="6">
    <source>
        <dbReference type="ARBA" id="ARBA00022692"/>
    </source>
</evidence>
<protein>
    <submittedName>
        <fullName evidence="10">Putative PTS dependent N-acetyl-galactosamine-IIC component</fullName>
    </submittedName>
</protein>
<keyword evidence="3" id="KW-1003">Cell membrane</keyword>
<feature type="transmembrane region" description="Helical" evidence="9">
    <location>
        <begin position="6"/>
        <end position="26"/>
    </location>
</feature>
<evidence type="ECO:0000256" key="8">
    <source>
        <dbReference type="ARBA" id="ARBA00023136"/>
    </source>
</evidence>
<dbReference type="PANTHER" id="PTHR32502:SF8">
    <property type="entry name" value="N-ACETYLGALACTOSAMINE PERMEASE IIC COMPONENT 1"/>
    <property type="match status" value="1"/>
</dbReference>
<organism evidence="10 11">
    <name type="scientific">Streptococcus pyogenes serotype M3 (strain ATCC BAA-595 / MGAS315)</name>
    <dbReference type="NCBI Taxonomy" id="198466"/>
    <lineage>
        <taxon>Bacteria</taxon>
        <taxon>Bacillati</taxon>
        <taxon>Bacillota</taxon>
        <taxon>Bacilli</taxon>
        <taxon>Lactobacillales</taxon>
        <taxon>Streptococcaceae</taxon>
        <taxon>Streptococcus</taxon>
    </lineage>
</organism>
<name>A0A0H2UTM9_STRP3</name>
<evidence type="ECO:0000256" key="2">
    <source>
        <dbReference type="ARBA" id="ARBA00022448"/>
    </source>
</evidence>
<dbReference type="RefSeq" id="WP_011054305.1">
    <property type="nucleotide sequence ID" value="NC_004070.1"/>
</dbReference>
<dbReference type="InterPro" id="IPR050303">
    <property type="entry name" value="GatZ_KbaZ_carbometab"/>
</dbReference>
<gene>
    <name evidence="10" type="primary">agaW</name>
    <name evidence="10" type="ordered locus">SpyM3_0444</name>
</gene>
<dbReference type="PANTHER" id="PTHR32502">
    <property type="entry name" value="N-ACETYLGALACTOSAMINE PERMEASE II COMPONENT-RELATED"/>
    <property type="match status" value="1"/>
</dbReference>
<reference evidence="10 11" key="1">
    <citation type="journal article" date="2002" name="Proc. Natl. Acad. Sci. U.S.A.">
        <title>Genome sequence of a serotype M3 strain of group A Streptococcus: phage-encoded toxins, the high-virulence phenotype, and clone emergence.</title>
        <authorList>
            <person name="Beres S.B."/>
            <person name="Sylva G.L."/>
            <person name="Barbian K.D."/>
            <person name="Lei B."/>
            <person name="Hoff J.S."/>
            <person name="Mammarella N.D."/>
            <person name="Liu M.Y."/>
            <person name="Smoot J.C."/>
            <person name="Porcella S.F."/>
            <person name="Parkins L.D."/>
            <person name="Campbell D.S."/>
            <person name="Smith T.M."/>
            <person name="McCormick J.K."/>
            <person name="Leung D.Y."/>
            <person name="Schlievert P.M."/>
            <person name="Musser J.M."/>
        </authorList>
    </citation>
    <scope>NUCLEOTIDE SEQUENCE [LARGE SCALE GENOMIC DNA]</scope>
    <source>
        <strain evidence="11">ATCC BAA-595 / MGAS315</strain>
    </source>
</reference>
<keyword evidence="8 9" id="KW-0472">Membrane</keyword>
<comment type="subcellular location">
    <subcellularLocation>
        <location evidence="1">Cell membrane</location>
        <topology evidence="1">Multi-pass membrane protein</topology>
    </subcellularLocation>
</comment>
<accession>A0A0H2UTM9</accession>
<evidence type="ECO:0000313" key="11">
    <source>
        <dbReference type="Proteomes" id="UP000000564"/>
    </source>
</evidence>
<feature type="transmembrane region" description="Helical" evidence="9">
    <location>
        <begin position="140"/>
        <end position="162"/>
    </location>
</feature>
<evidence type="ECO:0000256" key="4">
    <source>
        <dbReference type="ARBA" id="ARBA00022597"/>
    </source>
</evidence>
<keyword evidence="4" id="KW-0762">Sugar transport</keyword>
<dbReference type="EMBL" id="AE014074">
    <property type="protein sequence ID" value="AAM79051.1"/>
    <property type="molecule type" value="Genomic_DNA"/>
</dbReference>
<keyword evidence="7 9" id="KW-1133">Transmembrane helix</keyword>
<evidence type="ECO:0000256" key="3">
    <source>
        <dbReference type="ARBA" id="ARBA00022475"/>
    </source>
</evidence>
<dbReference type="PROSITE" id="PS51106">
    <property type="entry name" value="PTS_EIIC_TYPE_4"/>
    <property type="match status" value="1"/>
</dbReference>
<evidence type="ECO:0000313" key="10">
    <source>
        <dbReference type="EMBL" id="AAM79051.1"/>
    </source>
</evidence>
<dbReference type="GO" id="GO:0009401">
    <property type="term" value="P:phosphoenolpyruvate-dependent sugar phosphotransferase system"/>
    <property type="evidence" value="ECO:0007669"/>
    <property type="project" value="UniProtKB-KW"/>
</dbReference>